<dbReference type="EMBL" id="LLYA01000035">
    <property type="protein sequence ID" value="KRR29200.1"/>
    <property type="molecule type" value="Genomic_DNA"/>
</dbReference>
<name>A0A0R3NGV0_9BRAD</name>
<organism evidence="1 2">
    <name type="scientific">Bradyrhizobium retamae</name>
    <dbReference type="NCBI Taxonomy" id="1300035"/>
    <lineage>
        <taxon>Bacteria</taxon>
        <taxon>Pseudomonadati</taxon>
        <taxon>Pseudomonadota</taxon>
        <taxon>Alphaproteobacteria</taxon>
        <taxon>Hyphomicrobiales</taxon>
        <taxon>Nitrobacteraceae</taxon>
        <taxon>Bradyrhizobium</taxon>
    </lineage>
</organism>
<protein>
    <submittedName>
        <fullName evidence="1">Uncharacterized protein</fullName>
    </submittedName>
</protein>
<gene>
    <name evidence="1" type="ORF">CQ13_16880</name>
</gene>
<sequence length="77" mass="8403">MGRTKRKLIKLSRAELLHERAVFCKRLAIGAADPGFAEKLQILVDEYEAEAAQAALQASPQPGFCEALNAQPQHQTG</sequence>
<keyword evidence="2" id="KW-1185">Reference proteome</keyword>
<dbReference type="AlphaFoldDB" id="A0A0R3NGV0"/>
<evidence type="ECO:0000313" key="1">
    <source>
        <dbReference type="EMBL" id="KRR29200.1"/>
    </source>
</evidence>
<reference evidence="1 2" key="1">
    <citation type="submission" date="2014-03" db="EMBL/GenBank/DDBJ databases">
        <title>Bradyrhizobium valentinum sp. nov., isolated from effective nodules of Lupinus mariae-josephae, a lupine endemic of basic-lime soils in Eastern Spain.</title>
        <authorList>
            <person name="Duran D."/>
            <person name="Rey L."/>
            <person name="Navarro A."/>
            <person name="Busquets A."/>
            <person name="Imperial J."/>
            <person name="Ruiz-Argueso T."/>
        </authorList>
    </citation>
    <scope>NUCLEOTIDE SEQUENCE [LARGE SCALE GENOMIC DNA]</scope>
    <source>
        <strain evidence="1 2">Ro19</strain>
    </source>
</reference>
<evidence type="ECO:0000313" key="2">
    <source>
        <dbReference type="Proteomes" id="UP000052023"/>
    </source>
</evidence>
<proteinExistence type="predicted"/>
<comment type="caution">
    <text evidence="1">The sequence shown here is derived from an EMBL/GenBank/DDBJ whole genome shotgun (WGS) entry which is preliminary data.</text>
</comment>
<accession>A0A0R3NGV0</accession>
<dbReference type="Proteomes" id="UP000052023">
    <property type="component" value="Unassembled WGS sequence"/>
</dbReference>